<dbReference type="GO" id="GO:0016491">
    <property type="term" value="F:oxidoreductase activity"/>
    <property type="evidence" value="ECO:0007669"/>
    <property type="project" value="InterPro"/>
</dbReference>
<dbReference type="EMBL" id="PPSL01000003">
    <property type="protein sequence ID" value="PQJ10483.1"/>
    <property type="molecule type" value="Genomic_DNA"/>
</dbReference>
<dbReference type="SUPFAM" id="SSF52833">
    <property type="entry name" value="Thioredoxin-like"/>
    <property type="match status" value="1"/>
</dbReference>
<dbReference type="RefSeq" id="WP_105039211.1">
    <property type="nucleotide sequence ID" value="NZ_PPSL01000003.1"/>
</dbReference>
<proteinExistence type="predicted"/>
<dbReference type="AlphaFoldDB" id="A0A2S7SUA4"/>
<keyword evidence="3" id="KW-1185">Reference proteome</keyword>
<evidence type="ECO:0000313" key="2">
    <source>
        <dbReference type="EMBL" id="PQJ10483.1"/>
    </source>
</evidence>
<protein>
    <submittedName>
        <fullName evidence="2">Thioredoxin family protein</fullName>
    </submittedName>
</protein>
<dbReference type="InterPro" id="IPR036249">
    <property type="entry name" value="Thioredoxin-like_sf"/>
</dbReference>
<name>A0A2S7SUA4_9BACT</name>
<evidence type="ECO:0000259" key="1">
    <source>
        <dbReference type="PROSITE" id="PS51352"/>
    </source>
</evidence>
<dbReference type="InterPro" id="IPR047262">
    <property type="entry name" value="PRX-like1"/>
</dbReference>
<dbReference type="Proteomes" id="UP000239872">
    <property type="component" value="Unassembled WGS sequence"/>
</dbReference>
<dbReference type="Pfam" id="PF00578">
    <property type="entry name" value="AhpC-TSA"/>
    <property type="match status" value="1"/>
</dbReference>
<gene>
    <name evidence="2" type="ORF">CJD36_010935</name>
</gene>
<dbReference type="Gene3D" id="3.40.30.10">
    <property type="entry name" value="Glutaredoxin"/>
    <property type="match status" value="1"/>
</dbReference>
<dbReference type="PANTHER" id="PTHR43640">
    <property type="entry name" value="OS07G0260300 PROTEIN"/>
    <property type="match status" value="1"/>
</dbReference>
<comment type="caution">
    <text evidence="2">The sequence shown here is derived from an EMBL/GenBank/DDBJ whole genome shotgun (WGS) entry which is preliminary data.</text>
</comment>
<accession>A0A2S7SUA4</accession>
<dbReference type="InterPro" id="IPR000866">
    <property type="entry name" value="AhpC/TSA"/>
</dbReference>
<dbReference type="OrthoDB" id="9809746at2"/>
<organism evidence="2 3">
    <name type="scientific">Flavipsychrobacter stenotrophus</name>
    <dbReference type="NCBI Taxonomy" id="2077091"/>
    <lineage>
        <taxon>Bacteria</taxon>
        <taxon>Pseudomonadati</taxon>
        <taxon>Bacteroidota</taxon>
        <taxon>Chitinophagia</taxon>
        <taxon>Chitinophagales</taxon>
        <taxon>Chitinophagaceae</taxon>
        <taxon>Flavipsychrobacter</taxon>
    </lineage>
</organism>
<reference evidence="2 3" key="1">
    <citation type="submission" date="2018-01" db="EMBL/GenBank/DDBJ databases">
        <title>A novel member of the phylum Bacteroidetes isolated from glacier ice.</title>
        <authorList>
            <person name="Liu Q."/>
            <person name="Xin Y.-H."/>
        </authorList>
    </citation>
    <scope>NUCLEOTIDE SEQUENCE [LARGE SCALE GENOMIC DNA]</scope>
    <source>
        <strain evidence="2 3">RB1R16</strain>
    </source>
</reference>
<dbReference type="PROSITE" id="PS51352">
    <property type="entry name" value="THIOREDOXIN_2"/>
    <property type="match status" value="1"/>
</dbReference>
<feature type="domain" description="Thioredoxin" evidence="1">
    <location>
        <begin position="26"/>
        <end position="179"/>
    </location>
</feature>
<dbReference type="GO" id="GO:0016209">
    <property type="term" value="F:antioxidant activity"/>
    <property type="evidence" value="ECO:0007669"/>
    <property type="project" value="InterPro"/>
</dbReference>
<dbReference type="CDD" id="cd02969">
    <property type="entry name" value="PRX_like1"/>
    <property type="match status" value="1"/>
</dbReference>
<dbReference type="PANTHER" id="PTHR43640:SF1">
    <property type="entry name" value="THIOREDOXIN-DEPENDENT PEROXIREDOXIN"/>
    <property type="match status" value="1"/>
</dbReference>
<evidence type="ECO:0000313" key="3">
    <source>
        <dbReference type="Proteomes" id="UP000239872"/>
    </source>
</evidence>
<dbReference type="InterPro" id="IPR013766">
    <property type="entry name" value="Thioredoxin_domain"/>
</dbReference>
<sequence length="203" mass="22848">MNKMVTRTGQVLLLATMLVLGSGFGQVKEKEVADFRLKSVDGRSISLKDYPEAKGFIIVFTCNHCPFAKLYPPRLNELNAKYKALGVPVIAISSTDTVVYEGDSYDKMVAKARDEHFNFPYLMDDMQTVARNFGAQKTPHAYVIWKENGRYVVKYNGAIDDNGAEPEKVTRRYVANAVDELLDGRRVNIPETKSIGCQINMRK</sequence>